<dbReference type="InterPro" id="IPR003203">
    <property type="entry name" value="CobU/CobP"/>
</dbReference>
<evidence type="ECO:0000256" key="11">
    <source>
        <dbReference type="ARBA" id="ARBA00022679"/>
    </source>
</evidence>
<evidence type="ECO:0000256" key="5">
    <source>
        <dbReference type="ARBA" id="ARBA00004692"/>
    </source>
</evidence>
<comment type="catalytic activity">
    <reaction evidence="3">
        <text>adenosylcob(III)inamide + GTP = adenosylcob(III)inamide phosphate + GDP + H(+)</text>
        <dbReference type="Rhea" id="RHEA:15765"/>
        <dbReference type="ChEBI" id="CHEBI:2480"/>
        <dbReference type="ChEBI" id="CHEBI:15378"/>
        <dbReference type="ChEBI" id="CHEBI:37565"/>
        <dbReference type="ChEBI" id="CHEBI:58189"/>
        <dbReference type="ChEBI" id="CHEBI:58502"/>
        <dbReference type="EC" id="2.7.1.156"/>
    </reaction>
</comment>
<dbReference type="SUPFAM" id="SSF52540">
    <property type="entry name" value="P-loop containing nucleoside triphosphate hydrolases"/>
    <property type="match status" value="1"/>
</dbReference>
<evidence type="ECO:0000256" key="10">
    <source>
        <dbReference type="ARBA" id="ARBA00022573"/>
    </source>
</evidence>
<comment type="catalytic activity">
    <reaction evidence="1">
        <text>adenosylcob(III)inamide + ATP = adenosylcob(III)inamide phosphate + ADP + H(+)</text>
        <dbReference type="Rhea" id="RHEA:15769"/>
        <dbReference type="ChEBI" id="CHEBI:2480"/>
        <dbReference type="ChEBI" id="CHEBI:15378"/>
        <dbReference type="ChEBI" id="CHEBI:30616"/>
        <dbReference type="ChEBI" id="CHEBI:58502"/>
        <dbReference type="ChEBI" id="CHEBI:456216"/>
        <dbReference type="EC" id="2.7.1.156"/>
    </reaction>
</comment>
<evidence type="ECO:0000256" key="13">
    <source>
        <dbReference type="ARBA" id="ARBA00022777"/>
    </source>
</evidence>
<dbReference type="Gene3D" id="3.40.50.300">
    <property type="entry name" value="P-loop containing nucleotide triphosphate hydrolases"/>
    <property type="match status" value="1"/>
</dbReference>
<evidence type="ECO:0000256" key="12">
    <source>
        <dbReference type="ARBA" id="ARBA00022741"/>
    </source>
</evidence>
<dbReference type="Pfam" id="PF02283">
    <property type="entry name" value="CobU"/>
    <property type="match status" value="1"/>
</dbReference>
<sequence>METNNTLLFITGGVRSGKSGFAEQLAKKISISTATKLHYLATAQSTDTEMKNRILRHKLDRQHSDVDWTTWECPINIQNLSYQFSKNDTVLLDCLTTLLTNEMFSSERNWNDPIVQDDIIMKIHNALNGLKKNVHTLLVVSNEVLNEPGYNNELITIYQRMIGILHQKIVLEASQAYLIESGIPVRMKGESL</sequence>
<keyword evidence="14" id="KW-0067">ATP-binding</keyword>
<keyword evidence="18" id="KW-0548">Nucleotidyltransferase</keyword>
<keyword evidence="15" id="KW-0342">GTP-binding</keyword>
<dbReference type="GO" id="GO:0008820">
    <property type="term" value="F:cobinamide phosphate guanylyltransferase activity"/>
    <property type="evidence" value="ECO:0007669"/>
    <property type="project" value="UniProtKB-EC"/>
</dbReference>
<proteinExistence type="inferred from homology"/>
<keyword evidence="13 18" id="KW-0418">Kinase</keyword>
<dbReference type="GO" id="GO:0043752">
    <property type="term" value="F:adenosylcobinamide kinase activity"/>
    <property type="evidence" value="ECO:0007669"/>
    <property type="project" value="UniProtKB-EC"/>
</dbReference>
<name>A0ABS2N7K0_9BACI</name>
<gene>
    <name evidence="18" type="ORF">JOC86_000374</name>
</gene>
<evidence type="ECO:0000256" key="3">
    <source>
        <dbReference type="ARBA" id="ARBA00001522"/>
    </source>
</evidence>
<evidence type="ECO:0000256" key="8">
    <source>
        <dbReference type="ARBA" id="ARBA00012016"/>
    </source>
</evidence>
<comment type="function">
    <text evidence="4">Catalyzes ATP-dependent phosphorylation of adenosylcobinamide and addition of GMP to adenosylcobinamide phosphate.</text>
</comment>
<evidence type="ECO:0000256" key="1">
    <source>
        <dbReference type="ARBA" id="ARBA00000312"/>
    </source>
</evidence>
<protein>
    <recommendedName>
        <fullName evidence="16">Adenosylcobinamide kinase</fullName>
        <ecNumber evidence="8">2.7.1.156</ecNumber>
        <ecNumber evidence="9">2.7.7.62</ecNumber>
    </recommendedName>
    <alternativeName>
        <fullName evidence="17">Adenosylcobinamide-phosphate guanylyltransferase</fullName>
    </alternativeName>
</protein>
<comment type="caution">
    <text evidence="18">The sequence shown here is derived from an EMBL/GenBank/DDBJ whole genome shotgun (WGS) entry which is preliminary data.</text>
</comment>
<evidence type="ECO:0000256" key="14">
    <source>
        <dbReference type="ARBA" id="ARBA00022840"/>
    </source>
</evidence>
<reference evidence="18 19" key="1">
    <citation type="submission" date="2021-01" db="EMBL/GenBank/DDBJ databases">
        <title>Genomic Encyclopedia of Type Strains, Phase IV (KMG-IV): sequencing the most valuable type-strain genomes for metagenomic binning, comparative biology and taxonomic classification.</title>
        <authorList>
            <person name="Goeker M."/>
        </authorList>
    </citation>
    <scope>NUCLEOTIDE SEQUENCE [LARGE SCALE GENOMIC DNA]</scope>
    <source>
        <strain evidence="18 19">DSM 24834</strain>
    </source>
</reference>
<dbReference type="PANTHER" id="PTHR34848">
    <property type="match status" value="1"/>
</dbReference>
<dbReference type="Proteomes" id="UP001646157">
    <property type="component" value="Unassembled WGS sequence"/>
</dbReference>
<dbReference type="PIRSF" id="PIRSF006135">
    <property type="entry name" value="CobU"/>
    <property type="match status" value="1"/>
</dbReference>
<comment type="pathway">
    <text evidence="5">Cofactor biosynthesis; adenosylcobalamin biosynthesis; adenosylcobalamin from cob(II)yrinate a,c-diamide: step 6/7.</text>
</comment>
<keyword evidence="11 18" id="KW-0808">Transferase</keyword>
<dbReference type="EC" id="2.7.7.62" evidence="9"/>
<evidence type="ECO:0000256" key="16">
    <source>
        <dbReference type="ARBA" id="ARBA00029570"/>
    </source>
</evidence>
<evidence type="ECO:0000256" key="17">
    <source>
        <dbReference type="ARBA" id="ARBA00030571"/>
    </source>
</evidence>
<evidence type="ECO:0000313" key="19">
    <source>
        <dbReference type="Proteomes" id="UP001646157"/>
    </source>
</evidence>
<accession>A0ABS2N7K0</accession>
<comment type="similarity">
    <text evidence="7">Belongs to the CobU/CobP family.</text>
</comment>
<comment type="catalytic activity">
    <reaction evidence="2">
        <text>adenosylcob(III)inamide phosphate + GTP + H(+) = adenosylcob(III)inamide-GDP + diphosphate</text>
        <dbReference type="Rhea" id="RHEA:22712"/>
        <dbReference type="ChEBI" id="CHEBI:15378"/>
        <dbReference type="ChEBI" id="CHEBI:33019"/>
        <dbReference type="ChEBI" id="CHEBI:37565"/>
        <dbReference type="ChEBI" id="CHEBI:58502"/>
        <dbReference type="ChEBI" id="CHEBI:60487"/>
        <dbReference type="EC" id="2.7.7.62"/>
    </reaction>
</comment>
<dbReference type="InterPro" id="IPR027417">
    <property type="entry name" value="P-loop_NTPase"/>
</dbReference>
<organism evidence="18 19">
    <name type="scientific">Rossellomorea pakistanensis</name>
    <dbReference type="NCBI Taxonomy" id="992288"/>
    <lineage>
        <taxon>Bacteria</taxon>
        <taxon>Bacillati</taxon>
        <taxon>Bacillota</taxon>
        <taxon>Bacilli</taxon>
        <taxon>Bacillales</taxon>
        <taxon>Bacillaceae</taxon>
        <taxon>Rossellomorea</taxon>
    </lineage>
</organism>
<evidence type="ECO:0000256" key="7">
    <source>
        <dbReference type="ARBA" id="ARBA00007490"/>
    </source>
</evidence>
<evidence type="ECO:0000256" key="4">
    <source>
        <dbReference type="ARBA" id="ARBA00003889"/>
    </source>
</evidence>
<keyword evidence="12" id="KW-0547">Nucleotide-binding</keyword>
<evidence type="ECO:0000256" key="9">
    <source>
        <dbReference type="ARBA" id="ARBA00012523"/>
    </source>
</evidence>
<evidence type="ECO:0000256" key="6">
    <source>
        <dbReference type="ARBA" id="ARBA00005159"/>
    </source>
</evidence>
<dbReference type="RefSeq" id="WP_205168064.1">
    <property type="nucleotide sequence ID" value="NZ_JAFBDZ010000001.1"/>
</dbReference>
<evidence type="ECO:0000256" key="15">
    <source>
        <dbReference type="ARBA" id="ARBA00023134"/>
    </source>
</evidence>
<evidence type="ECO:0000256" key="2">
    <source>
        <dbReference type="ARBA" id="ARBA00000711"/>
    </source>
</evidence>
<evidence type="ECO:0000313" key="18">
    <source>
        <dbReference type="EMBL" id="MBM7583837.1"/>
    </source>
</evidence>
<keyword evidence="10" id="KW-0169">Cobalamin biosynthesis</keyword>
<keyword evidence="19" id="KW-1185">Reference proteome</keyword>
<dbReference type="PANTHER" id="PTHR34848:SF1">
    <property type="entry name" value="BIFUNCTIONAL ADENOSYLCOBALAMIN BIOSYNTHESIS PROTEIN COBU"/>
    <property type="match status" value="1"/>
</dbReference>
<comment type="pathway">
    <text evidence="6">Cofactor biosynthesis; adenosylcobalamin biosynthesis; adenosylcobalamin from cob(II)yrinate a,c-diamide: step 5/7.</text>
</comment>
<dbReference type="EMBL" id="JAFBDZ010000001">
    <property type="protein sequence ID" value="MBM7583837.1"/>
    <property type="molecule type" value="Genomic_DNA"/>
</dbReference>
<dbReference type="EC" id="2.7.1.156" evidence="8"/>